<dbReference type="Proteomes" id="UP000015388">
    <property type="component" value="Chromosome"/>
</dbReference>
<name>S5T5X6_9CORY</name>
<sequence length="531" mass="56287">MIAETLTLTRLNLRLKRGYLAAWLIPLWILVAAFPVAYQEYYPTLASRQEMQEAMNANAGTIAIYGHIAEPGTVGDMVTWEVAMWLGVLGSVMAVLLITSLHRRTEYDGVGELQRSTGIRPATPAAAALTTTFVATAVLGAGAGVILFGLGAVVDEFYAAGALAFGVTVFLMTFAGALLAELVLLFVSDGSSLTLTALVTIVASFLLRAAADVQEIDWLNWLTPLGWRAQIVPYDRDDWSAAAIAAAICLVGVVAVMTAERFRSFGSALVRMPLPKRTPDRRVQGMFGLHRLQITPAVVAWLAVLAVLAAFLMAMSGSIQELVAGEGATGEIFRDLLGGTAAYEAFIGYIAQVCGILIAVAAVSVIHGLSRIEADRTLDLARSTGLRRGTPPAVIFSWALIVAVALVAVLHGAGAFGLWTQETTVPEDYTTLAWASWSQLAAAWVTLGFATAVVGLRPQATMATWLIVGVAGTVALVGEIFQFPQWAIDLSPFSHTMVNAESDVLPIVVMVLLGAGFTAVGLVGAARREVR</sequence>
<accession>S5T5X6</accession>
<feature type="transmembrane region" description="Helical" evidence="1">
    <location>
        <begin position="122"/>
        <end position="151"/>
    </location>
</feature>
<feature type="transmembrane region" description="Helical" evidence="1">
    <location>
        <begin position="20"/>
        <end position="38"/>
    </location>
</feature>
<feature type="transmembrane region" description="Helical" evidence="1">
    <location>
        <begin position="82"/>
        <end position="101"/>
    </location>
</feature>
<dbReference type="eggNOG" id="COG3559">
    <property type="taxonomic scope" value="Bacteria"/>
</dbReference>
<keyword evidence="1" id="KW-1133">Transmembrane helix</keyword>
<feature type="transmembrane region" description="Helical" evidence="1">
    <location>
        <begin position="157"/>
        <end position="186"/>
    </location>
</feature>
<dbReference type="EMBL" id="CP003924">
    <property type="protein sequence ID" value="AGS36005.1"/>
    <property type="molecule type" value="Genomic_DNA"/>
</dbReference>
<evidence type="ECO:0000313" key="2">
    <source>
        <dbReference type="EMBL" id="AGS36005.1"/>
    </source>
</evidence>
<evidence type="ECO:0000256" key="1">
    <source>
        <dbReference type="SAM" id="Phobius"/>
    </source>
</evidence>
<keyword evidence="1" id="KW-0472">Membrane</keyword>
<dbReference type="PATRIC" id="fig|1224163.3.peg.2560"/>
<dbReference type="OrthoDB" id="2014935at2"/>
<reference evidence="2 3" key="1">
    <citation type="submission" date="2012-11" db="EMBL/GenBank/DDBJ databases">
        <title>The complete genome sequence of Corynebacterium maris Coryn-1 (=DSM 45190).</title>
        <authorList>
            <person name="Schaffert L."/>
            <person name="Albersmeier A."/>
            <person name="Kalinowski J."/>
            <person name="Ruckert C."/>
        </authorList>
    </citation>
    <scope>NUCLEOTIDE SEQUENCE [LARGE SCALE GENOMIC DNA]</scope>
    <source>
        <strain evidence="3">Coryn-1</strain>
    </source>
</reference>
<dbReference type="AlphaFoldDB" id="S5T5X6"/>
<dbReference type="HOGENOM" id="CLU_036785_2_0_11"/>
<feature type="transmembrane region" description="Helical" evidence="1">
    <location>
        <begin position="504"/>
        <end position="526"/>
    </location>
</feature>
<evidence type="ECO:0000313" key="3">
    <source>
        <dbReference type="Proteomes" id="UP000015388"/>
    </source>
</evidence>
<dbReference type="RefSeq" id="WP_020936586.1">
    <property type="nucleotide sequence ID" value="NC_021915.1"/>
</dbReference>
<gene>
    <name evidence="2" type="ORF">B841_12675</name>
</gene>
<feature type="transmembrane region" description="Helical" evidence="1">
    <location>
        <begin position="294"/>
        <end position="315"/>
    </location>
</feature>
<organism evidence="2 3">
    <name type="scientific">Corynebacterium maris DSM 45190</name>
    <dbReference type="NCBI Taxonomy" id="1224163"/>
    <lineage>
        <taxon>Bacteria</taxon>
        <taxon>Bacillati</taxon>
        <taxon>Actinomycetota</taxon>
        <taxon>Actinomycetes</taxon>
        <taxon>Mycobacteriales</taxon>
        <taxon>Corynebacteriaceae</taxon>
        <taxon>Corynebacterium</taxon>
    </lineage>
</organism>
<keyword evidence="3" id="KW-1185">Reference proteome</keyword>
<feature type="transmembrane region" description="Helical" evidence="1">
    <location>
        <begin position="239"/>
        <end position="259"/>
    </location>
</feature>
<feature type="transmembrane region" description="Helical" evidence="1">
    <location>
        <begin position="393"/>
        <end position="414"/>
    </location>
</feature>
<keyword evidence="1" id="KW-0812">Transmembrane</keyword>
<feature type="transmembrane region" description="Helical" evidence="1">
    <location>
        <begin position="463"/>
        <end position="484"/>
    </location>
</feature>
<dbReference type="STRING" id="1224163.B841_12675"/>
<protein>
    <recommendedName>
        <fullName evidence="4">ABC transporter permease</fullName>
    </recommendedName>
</protein>
<feature type="transmembrane region" description="Helical" evidence="1">
    <location>
        <begin position="193"/>
        <end position="211"/>
    </location>
</feature>
<feature type="transmembrane region" description="Helical" evidence="1">
    <location>
        <begin position="434"/>
        <end position="456"/>
    </location>
</feature>
<evidence type="ECO:0008006" key="4">
    <source>
        <dbReference type="Google" id="ProtNLM"/>
    </source>
</evidence>
<feature type="transmembrane region" description="Helical" evidence="1">
    <location>
        <begin position="346"/>
        <end position="372"/>
    </location>
</feature>
<dbReference type="KEGG" id="cmd:B841_12675"/>
<proteinExistence type="predicted"/>